<protein>
    <submittedName>
        <fullName evidence="1">Motility protein</fullName>
    </submittedName>
</protein>
<reference evidence="1 2" key="1">
    <citation type="submission" date="2017-05" db="EMBL/GenBank/DDBJ databases">
        <authorList>
            <person name="Varghese N."/>
            <person name="Submissions S."/>
        </authorList>
    </citation>
    <scope>NUCLEOTIDE SEQUENCE [LARGE SCALE GENOMIC DNA]</scope>
    <source>
        <strain evidence="1 2">DSM 26001</strain>
    </source>
</reference>
<evidence type="ECO:0000313" key="2">
    <source>
        <dbReference type="Proteomes" id="UP001158049"/>
    </source>
</evidence>
<evidence type="ECO:0000313" key="1">
    <source>
        <dbReference type="EMBL" id="SMP62146.1"/>
    </source>
</evidence>
<comment type="caution">
    <text evidence="1">The sequence shown here is derived from an EMBL/GenBank/DDBJ whole genome shotgun (WGS) entry which is preliminary data.</text>
</comment>
<accession>A0ABY1Q9J3</accession>
<sequence length="63" mass="6356">MDVTSIAKLSTTLSETRQSQEIGTTMLKKTLDLASSSAAALIASVPAAPGLPSHLGNSVNTTA</sequence>
<organism evidence="1 2">
    <name type="scientific">Noviherbaspirillum suwonense</name>
    <dbReference type="NCBI Taxonomy" id="1224511"/>
    <lineage>
        <taxon>Bacteria</taxon>
        <taxon>Pseudomonadati</taxon>
        <taxon>Pseudomonadota</taxon>
        <taxon>Betaproteobacteria</taxon>
        <taxon>Burkholderiales</taxon>
        <taxon>Oxalobacteraceae</taxon>
        <taxon>Noviherbaspirillum</taxon>
    </lineage>
</organism>
<name>A0ABY1Q9J3_9BURK</name>
<dbReference type="Proteomes" id="UP001158049">
    <property type="component" value="Unassembled WGS sequence"/>
</dbReference>
<dbReference type="Pfam" id="PF14070">
    <property type="entry name" value="YjfB_motility"/>
    <property type="match status" value="1"/>
</dbReference>
<dbReference type="InterPro" id="IPR025906">
    <property type="entry name" value="YjfB_motility"/>
</dbReference>
<keyword evidence="2" id="KW-1185">Reference proteome</keyword>
<proteinExistence type="predicted"/>
<gene>
    <name evidence="1" type="ORF">SAMN06295970_10845</name>
</gene>
<dbReference type="RefSeq" id="WP_283442548.1">
    <property type="nucleotide sequence ID" value="NZ_FXUL01000008.1"/>
</dbReference>
<dbReference type="EMBL" id="FXUL01000008">
    <property type="protein sequence ID" value="SMP62146.1"/>
    <property type="molecule type" value="Genomic_DNA"/>
</dbReference>